<dbReference type="GO" id="GO:0005737">
    <property type="term" value="C:cytoplasm"/>
    <property type="evidence" value="ECO:0007669"/>
    <property type="project" value="UniProtKB-SubCell"/>
</dbReference>
<dbReference type="InterPro" id="IPR000682">
    <property type="entry name" value="PCMT"/>
</dbReference>
<name>F2U9K1_SALR5</name>
<dbReference type="FunCoup" id="F2U9K1">
    <property type="interactions" value="677"/>
</dbReference>
<dbReference type="EMBL" id="GL832965">
    <property type="protein sequence ID" value="EGD73028.1"/>
    <property type="molecule type" value="Genomic_DNA"/>
</dbReference>
<dbReference type="Gene3D" id="3.40.50.150">
    <property type="entry name" value="Vaccinia Virus protein VP39"/>
    <property type="match status" value="1"/>
</dbReference>
<dbReference type="Proteomes" id="UP000007799">
    <property type="component" value="Unassembled WGS sequence"/>
</dbReference>
<dbReference type="OMA" id="HMHASAC"/>
<dbReference type="OrthoDB" id="73890at2759"/>
<evidence type="ECO:0000256" key="3">
    <source>
        <dbReference type="ARBA" id="ARBA00011890"/>
    </source>
</evidence>
<dbReference type="InterPro" id="IPR029063">
    <property type="entry name" value="SAM-dependent_MTases_sf"/>
</dbReference>
<keyword evidence="9" id="KW-0732">Signal</keyword>
<evidence type="ECO:0000256" key="6">
    <source>
        <dbReference type="ARBA" id="ARBA00022679"/>
    </source>
</evidence>
<reference evidence="10" key="1">
    <citation type="submission" date="2009-08" db="EMBL/GenBank/DDBJ databases">
        <title>Annotation of Salpingoeca rosetta.</title>
        <authorList>
            <consortium name="The Broad Institute Genome Sequencing Platform"/>
            <person name="Russ C."/>
            <person name="Cuomo C."/>
            <person name="Burger G."/>
            <person name="Gray M.W."/>
            <person name="Holland P.W.H."/>
            <person name="King N."/>
            <person name="Lang F.B.F."/>
            <person name="Roger A.J."/>
            <person name="Ruiz-Trillo I."/>
            <person name="Young S.K."/>
            <person name="Zeng Q."/>
            <person name="Gargeya S."/>
            <person name="Alvarado L."/>
            <person name="Berlin A."/>
            <person name="Chapman S.B."/>
            <person name="Chen Z."/>
            <person name="Freedman E."/>
            <person name="Gellesch M."/>
            <person name="Goldberg J."/>
            <person name="Griggs A."/>
            <person name="Gujja S."/>
            <person name="Heilman E."/>
            <person name="Heiman D."/>
            <person name="Howarth C."/>
            <person name="Mehta T."/>
            <person name="Neiman D."/>
            <person name="Pearson M."/>
            <person name="Roberts A."/>
            <person name="Saif S."/>
            <person name="Shea T."/>
            <person name="Shenoy N."/>
            <person name="Sisk P."/>
            <person name="Stolte C."/>
            <person name="Sykes S."/>
            <person name="White J."/>
            <person name="Yandava C."/>
            <person name="Haas B."/>
            <person name="Nusbaum C."/>
            <person name="Birren B."/>
        </authorList>
    </citation>
    <scope>NUCLEOTIDE SEQUENCE [LARGE SCALE GENOMIC DNA]</scope>
    <source>
        <strain evidence="10">ATCC 50818</strain>
    </source>
</reference>
<dbReference type="AlphaFoldDB" id="F2U9K1"/>
<comment type="subcellular location">
    <subcellularLocation>
        <location evidence="1">Cytoplasm</location>
    </subcellularLocation>
</comment>
<feature type="compositionally biased region" description="Basic and acidic residues" evidence="8">
    <location>
        <begin position="31"/>
        <end position="50"/>
    </location>
</feature>
<comment type="similarity">
    <text evidence="2">Belongs to the methyltransferase superfamily. L-isoaspartyl/D-aspartyl protein methyltransferase family.</text>
</comment>
<feature type="region of interest" description="Disordered" evidence="8">
    <location>
        <begin position="30"/>
        <end position="92"/>
    </location>
</feature>
<dbReference type="NCBIfam" id="TIGR00080">
    <property type="entry name" value="pimt"/>
    <property type="match status" value="1"/>
</dbReference>
<dbReference type="GeneID" id="16074637"/>
<dbReference type="GO" id="GO:0004719">
    <property type="term" value="F:protein-L-isoaspartate (D-aspartate) O-methyltransferase activity"/>
    <property type="evidence" value="ECO:0007669"/>
    <property type="project" value="UniProtKB-EC"/>
</dbReference>
<dbReference type="RefSeq" id="XP_004994059.1">
    <property type="nucleotide sequence ID" value="XM_004994002.1"/>
</dbReference>
<evidence type="ECO:0000256" key="2">
    <source>
        <dbReference type="ARBA" id="ARBA00005369"/>
    </source>
</evidence>
<dbReference type="KEGG" id="sre:PTSG_04739"/>
<organism evidence="11">
    <name type="scientific">Salpingoeca rosetta (strain ATCC 50818 / BSB-021)</name>
    <dbReference type="NCBI Taxonomy" id="946362"/>
    <lineage>
        <taxon>Eukaryota</taxon>
        <taxon>Choanoflagellata</taxon>
        <taxon>Craspedida</taxon>
        <taxon>Salpingoecidae</taxon>
        <taxon>Salpingoeca</taxon>
    </lineage>
</organism>
<keyword evidence="6" id="KW-0808">Transferase</keyword>
<evidence type="ECO:0000313" key="11">
    <source>
        <dbReference type="Proteomes" id="UP000007799"/>
    </source>
</evidence>
<keyword evidence="11" id="KW-1185">Reference proteome</keyword>
<evidence type="ECO:0000256" key="8">
    <source>
        <dbReference type="SAM" id="MobiDB-lite"/>
    </source>
</evidence>
<dbReference type="CDD" id="cd02440">
    <property type="entry name" value="AdoMet_MTases"/>
    <property type="match status" value="1"/>
</dbReference>
<dbReference type="InParanoid" id="F2U9K1"/>
<dbReference type="STRING" id="946362.F2U9K1"/>
<keyword evidence="5" id="KW-0489">Methyltransferase</keyword>
<dbReference type="PANTHER" id="PTHR11579:SF0">
    <property type="entry name" value="PROTEIN-L-ISOASPARTATE(D-ASPARTATE) O-METHYLTRANSFERASE"/>
    <property type="match status" value="1"/>
</dbReference>
<dbReference type="EC" id="2.1.1.77" evidence="3"/>
<proteinExistence type="inferred from homology"/>
<dbReference type="GO" id="GO:0032259">
    <property type="term" value="P:methylation"/>
    <property type="evidence" value="ECO:0007669"/>
    <property type="project" value="UniProtKB-KW"/>
</dbReference>
<evidence type="ECO:0000313" key="10">
    <source>
        <dbReference type="EMBL" id="EGD73028.1"/>
    </source>
</evidence>
<keyword evidence="4" id="KW-0963">Cytoplasm</keyword>
<feature type="compositionally biased region" description="Basic residues" evidence="8">
    <location>
        <begin position="52"/>
        <end position="64"/>
    </location>
</feature>
<evidence type="ECO:0000256" key="9">
    <source>
        <dbReference type="SAM" id="SignalP"/>
    </source>
</evidence>
<evidence type="ECO:0000256" key="5">
    <source>
        <dbReference type="ARBA" id="ARBA00022603"/>
    </source>
</evidence>
<protein>
    <recommendedName>
        <fullName evidence="3">protein-L-isoaspartate(D-aspartate) O-methyltransferase</fullName>
        <ecNumber evidence="3">2.1.1.77</ecNumber>
    </recommendedName>
</protein>
<accession>F2U9K1</accession>
<gene>
    <name evidence="10" type="ORF">PTSG_04739</name>
</gene>
<evidence type="ECO:0000256" key="7">
    <source>
        <dbReference type="ARBA" id="ARBA00022691"/>
    </source>
</evidence>
<dbReference type="PANTHER" id="PTHR11579">
    <property type="entry name" value="PROTEIN-L-ISOASPARTATE O-METHYLTRANSFERASE"/>
    <property type="match status" value="1"/>
</dbReference>
<dbReference type="SUPFAM" id="SSF53335">
    <property type="entry name" value="S-adenosyl-L-methionine-dependent methyltransferases"/>
    <property type="match status" value="1"/>
</dbReference>
<feature type="signal peptide" evidence="9">
    <location>
        <begin position="1"/>
        <end position="29"/>
    </location>
</feature>
<dbReference type="eggNOG" id="KOG1661">
    <property type="taxonomic scope" value="Eukaryota"/>
</dbReference>
<evidence type="ECO:0000256" key="1">
    <source>
        <dbReference type="ARBA" id="ARBA00004496"/>
    </source>
</evidence>
<dbReference type="Pfam" id="PF01135">
    <property type="entry name" value="PCMT"/>
    <property type="match status" value="1"/>
</dbReference>
<keyword evidence="7" id="KW-0949">S-adenosyl-L-methionine</keyword>
<sequence length="336" mass="37456">MYRGYTRCLAITVLALLLIPLVPTPCTRATVHRDTQQREQHHHQQQEQHRSPPPRHQQHHHQHLPHTDLYTPSKPTAPMDDPVVALPPSDEAEETLSQAFRRVADMAWRCSAKSNSQLVSNLRNGGIIKHDDVEAALRATDRGLYVPKDQSPYEDAPQYIGYNSTISAPHMHAYALECLHDRLKPGARVLDIGCGSGVLVEAFSRMVGPEGVVVGVEHIPELAEMSKRNLKKCPEMAKRMDAGHVHVFAGDGFKGHPELGPYDAIHVGAAAAKMPQHLVDQLNVGGAMVLPLGPEHGYQEFVKVYKNDDGELEKRHLLDVRYVPLTTPEHQLRGFH</sequence>
<feature type="chain" id="PRO_5003290851" description="protein-L-isoaspartate(D-aspartate) O-methyltransferase" evidence="9">
    <location>
        <begin position="30"/>
        <end position="336"/>
    </location>
</feature>
<evidence type="ECO:0000256" key="4">
    <source>
        <dbReference type="ARBA" id="ARBA00022490"/>
    </source>
</evidence>